<keyword evidence="2" id="KW-0472">Membrane</keyword>
<name>A0A179FVJ1_METCM</name>
<proteinExistence type="predicted"/>
<keyword evidence="2" id="KW-0812">Transmembrane</keyword>
<feature type="compositionally biased region" description="Basic and acidic residues" evidence="1">
    <location>
        <begin position="1"/>
        <end position="11"/>
    </location>
</feature>
<comment type="caution">
    <text evidence="3">The sequence shown here is derived from an EMBL/GenBank/DDBJ whole genome shotgun (WGS) entry which is preliminary data.</text>
</comment>
<evidence type="ECO:0000313" key="3">
    <source>
        <dbReference type="EMBL" id="OAQ69632.1"/>
    </source>
</evidence>
<feature type="compositionally biased region" description="Polar residues" evidence="1">
    <location>
        <begin position="15"/>
        <end position="33"/>
    </location>
</feature>
<keyword evidence="4" id="KW-1185">Reference proteome</keyword>
<dbReference type="Proteomes" id="UP000078397">
    <property type="component" value="Unassembled WGS sequence"/>
</dbReference>
<keyword evidence="2" id="KW-1133">Transmembrane helix</keyword>
<sequence>MTSLSNDHDDYITQDYGSPTSTVSSGFGPSHTTCPHRDDNLPEVVGEDASQRPLTALDTGYIGKFGSCPESRSTEKLNDTTKVVVPSEHSTSNQNPQSAASTTKAVPWDVKTTGGVSIQSESGFEKSIANEGGVGPAKDGTIMGLGRKSFFILLTVVAVIVVIAVGAGVGGAVAATRNNNKSNDSPAEAGSTTSVS</sequence>
<organism evidence="3 4">
    <name type="scientific">Pochonia chlamydosporia 170</name>
    <dbReference type="NCBI Taxonomy" id="1380566"/>
    <lineage>
        <taxon>Eukaryota</taxon>
        <taxon>Fungi</taxon>
        <taxon>Dikarya</taxon>
        <taxon>Ascomycota</taxon>
        <taxon>Pezizomycotina</taxon>
        <taxon>Sordariomycetes</taxon>
        <taxon>Hypocreomycetidae</taxon>
        <taxon>Hypocreales</taxon>
        <taxon>Clavicipitaceae</taxon>
        <taxon>Pochonia</taxon>
    </lineage>
</organism>
<reference evidence="3 4" key="1">
    <citation type="journal article" date="2016" name="PLoS Pathog.">
        <title>Biosynthesis of antibiotic leucinostatins in bio-control fungus Purpureocillium lilacinum and their inhibition on phytophthora revealed by genome mining.</title>
        <authorList>
            <person name="Wang G."/>
            <person name="Liu Z."/>
            <person name="Lin R."/>
            <person name="Li E."/>
            <person name="Mao Z."/>
            <person name="Ling J."/>
            <person name="Yang Y."/>
            <person name="Yin W.B."/>
            <person name="Xie B."/>
        </authorList>
    </citation>
    <scope>NUCLEOTIDE SEQUENCE [LARGE SCALE GENOMIC DNA]</scope>
    <source>
        <strain evidence="3">170</strain>
    </source>
</reference>
<feature type="region of interest" description="Disordered" evidence="1">
    <location>
        <begin position="174"/>
        <end position="196"/>
    </location>
</feature>
<dbReference type="GeneID" id="28853791"/>
<dbReference type="RefSeq" id="XP_018146169.1">
    <property type="nucleotide sequence ID" value="XM_018289797.1"/>
</dbReference>
<feature type="compositionally biased region" description="Polar residues" evidence="1">
    <location>
        <begin position="176"/>
        <end position="196"/>
    </location>
</feature>
<dbReference type="OrthoDB" id="5226655at2759"/>
<feature type="transmembrane region" description="Helical" evidence="2">
    <location>
        <begin position="150"/>
        <end position="175"/>
    </location>
</feature>
<evidence type="ECO:0000256" key="2">
    <source>
        <dbReference type="SAM" id="Phobius"/>
    </source>
</evidence>
<evidence type="ECO:0000256" key="1">
    <source>
        <dbReference type="SAM" id="MobiDB-lite"/>
    </source>
</evidence>
<evidence type="ECO:0000313" key="4">
    <source>
        <dbReference type="Proteomes" id="UP000078397"/>
    </source>
</evidence>
<accession>A0A179FVJ1</accession>
<dbReference type="STRING" id="1380566.A0A179FVJ1"/>
<protein>
    <submittedName>
        <fullName evidence="3">Uncharacterized protein</fullName>
    </submittedName>
</protein>
<feature type="region of interest" description="Disordered" evidence="1">
    <location>
        <begin position="1"/>
        <end position="52"/>
    </location>
</feature>
<dbReference type="KEGG" id="pchm:VFPPC_11686"/>
<gene>
    <name evidence="3" type="ORF">VFPPC_11686</name>
</gene>
<dbReference type="AlphaFoldDB" id="A0A179FVJ1"/>
<dbReference type="EMBL" id="LSBJ02000002">
    <property type="protein sequence ID" value="OAQ69632.1"/>
    <property type="molecule type" value="Genomic_DNA"/>
</dbReference>